<dbReference type="OrthoDB" id="9770473at2"/>
<evidence type="ECO:0000256" key="1">
    <source>
        <dbReference type="ARBA" id="ARBA00000085"/>
    </source>
</evidence>
<dbReference type="CDD" id="cd00156">
    <property type="entry name" value="REC"/>
    <property type="match status" value="1"/>
</dbReference>
<evidence type="ECO:0000313" key="10">
    <source>
        <dbReference type="Proteomes" id="UP000035481"/>
    </source>
</evidence>
<dbReference type="InterPro" id="IPR001610">
    <property type="entry name" value="PAC"/>
</dbReference>
<feature type="domain" description="Response regulatory" evidence="6">
    <location>
        <begin position="524"/>
        <end position="635"/>
    </location>
</feature>
<dbReference type="Gene3D" id="3.40.50.2300">
    <property type="match status" value="1"/>
</dbReference>
<evidence type="ECO:0000313" key="9">
    <source>
        <dbReference type="EMBL" id="KLD63762.1"/>
    </source>
</evidence>
<feature type="domain" description="Histidine kinase" evidence="5">
    <location>
        <begin position="280"/>
        <end position="501"/>
    </location>
</feature>
<dbReference type="RefSeq" id="WP_046971775.1">
    <property type="nucleotide sequence ID" value="NZ_JPLA01000025.1"/>
</dbReference>
<dbReference type="InterPro" id="IPR003661">
    <property type="entry name" value="HisK_dim/P_dom"/>
</dbReference>
<comment type="catalytic activity">
    <reaction evidence="1">
        <text>ATP + protein L-histidine = ADP + protein N-phospho-L-histidine.</text>
        <dbReference type="EC" id="2.7.13.3"/>
    </reaction>
</comment>
<proteinExistence type="predicted"/>
<dbReference type="SUPFAM" id="SSF55874">
    <property type="entry name" value="ATPase domain of HSP90 chaperone/DNA topoisomerase II/histidine kinase"/>
    <property type="match status" value="1"/>
</dbReference>
<dbReference type="PROSITE" id="PS50113">
    <property type="entry name" value="PAC"/>
    <property type="match status" value="2"/>
</dbReference>
<dbReference type="SUPFAM" id="SSF47384">
    <property type="entry name" value="Homodimeric domain of signal transducing histidine kinase"/>
    <property type="match status" value="1"/>
</dbReference>
<feature type="domain" description="PAC" evidence="8">
    <location>
        <begin position="80"/>
        <end position="132"/>
    </location>
</feature>
<dbReference type="PANTHER" id="PTHR43065">
    <property type="entry name" value="SENSOR HISTIDINE KINASE"/>
    <property type="match status" value="1"/>
</dbReference>
<dbReference type="InterPro" id="IPR003594">
    <property type="entry name" value="HATPase_dom"/>
</dbReference>
<dbReference type="PANTHER" id="PTHR43065:SF49">
    <property type="entry name" value="HISTIDINE KINASE"/>
    <property type="match status" value="1"/>
</dbReference>
<sequence>MNTTGQNKYELLVDSVVDYAICLINLDGTIASWNIGSERSGGYSASEVLGEHLRMFYTEEARAAGEPELALVTAFEEGRVETEGWRRRKDGTQYWANMVLDLVKTADGTPIGYASVTRDLTERKQAEDRLRHSEEQFRLLLQGVGDCAIYMLNQDGFITSWNTGAQRIKGYTREEILGKHLSTFYTLEDRAGGEPQRALGIAASTGRFEAEGWRVRKDGTSFWAHVIIDRINDDDGRHVGFAKVTRDITARRDADAALADAREALFQSQKLEAIGQLTGGVAHDFNNLLMAVIGSLELLEPRLSHDAQALNLLGNALAGARRGAALTKRMLAFARKQELKPTAIDVRALVQEISSLLQRSAGPTITIDTVFPLTLHQTMVDGNQLELALLNLVMNARDAMPEGGHIIITSRNEKIEQAGHRTALPPGDYVSLAVTDDGHGMDAATLERAAEPFFTTKGIGKGTGLGLSMVHGLAEQSGGRLLLRSQEGRGTTAELWLPMAGTTTAAPARLPEAEPEAIATSAQSILVVDDDPLIAMTITAVLNDLGHVTVEAHSAREALEQLSQKTFFDVMITDYAMPVMNGLQLIEEVQSRWPALPIILASGYAELPEGSARDVLRLPKPFGRADLVRVVEAAVARPAAKNAHV</sequence>
<name>A0A0G9H7U5_9GAMM</name>
<comment type="caution">
    <text evidence="9">The sequence shown here is derived from an EMBL/GenBank/DDBJ whole genome shotgun (WGS) entry which is preliminary data.</text>
</comment>
<keyword evidence="9" id="KW-0418">Kinase</keyword>
<evidence type="ECO:0000259" key="5">
    <source>
        <dbReference type="PROSITE" id="PS50109"/>
    </source>
</evidence>
<dbReference type="PROSITE" id="PS50109">
    <property type="entry name" value="HIS_KIN"/>
    <property type="match status" value="1"/>
</dbReference>
<dbReference type="PROSITE" id="PS50110">
    <property type="entry name" value="RESPONSE_REGULATORY"/>
    <property type="match status" value="1"/>
</dbReference>
<dbReference type="Gene3D" id="1.10.287.130">
    <property type="match status" value="1"/>
</dbReference>
<evidence type="ECO:0000259" key="6">
    <source>
        <dbReference type="PROSITE" id="PS50110"/>
    </source>
</evidence>
<accession>A0A0G9H7U5</accession>
<dbReference type="SMART" id="SM00387">
    <property type="entry name" value="HATPase_c"/>
    <property type="match status" value="1"/>
</dbReference>
<dbReference type="EMBL" id="JPLA01000025">
    <property type="protein sequence ID" value="KLD63762.1"/>
    <property type="molecule type" value="Genomic_DNA"/>
</dbReference>
<dbReference type="PATRIC" id="fig|1440762.4.peg.1539"/>
<keyword evidence="9" id="KW-0808">Transferase</keyword>
<dbReference type="Pfam" id="PF00512">
    <property type="entry name" value="HisKA"/>
    <property type="match status" value="1"/>
</dbReference>
<evidence type="ECO:0000256" key="3">
    <source>
        <dbReference type="ARBA" id="ARBA00022553"/>
    </source>
</evidence>
<dbReference type="SMART" id="SM00091">
    <property type="entry name" value="PAS"/>
    <property type="match status" value="2"/>
</dbReference>
<dbReference type="PROSITE" id="PS50112">
    <property type="entry name" value="PAS"/>
    <property type="match status" value="2"/>
</dbReference>
<dbReference type="SMART" id="SM00086">
    <property type="entry name" value="PAC"/>
    <property type="match status" value="2"/>
</dbReference>
<dbReference type="PRINTS" id="PR00344">
    <property type="entry name" value="BCTRLSENSOR"/>
</dbReference>
<dbReference type="InterPro" id="IPR011006">
    <property type="entry name" value="CheY-like_superfamily"/>
</dbReference>
<dbReference type="CDD" id="cd00082">
    <property type="entry name" value="HisKA"/>
    <property type="match status" value="1"/>
</dbReference>
<dbReference type="Gene3D" id="3.30.450.20">
    <property type="entry name" value="PAS domain"/>
    <property type="match status" value="2"/>
</dbReference>
<feature type="domain" description="PAS" evidence="7">
    <location>
        <begin position="5"/>
        <end position="78"/>
    </location>
</feature>
<keyword evidence="3 4" id="KW-0597">Phosphoprotein</keyword>
<dbReference type="Gene3D" id="3.30.565.10">
    <property type="entry name" value="Histidine kinase-like ATPase, C-terminal domain"/>
    <property type="match status" value="1"/>
</dbReference>
<dbReference type="GO" id="GO:0000155">
    <property type="term" value="F:phosphorelay sensor kinase activity"/>
    <property type="evidence" value="ECO:0007669"/>
    <property type="project" value="InterPro"/>
</dbReference>
<dbReference type="SMART" id="SM00448">
    <property type="entry name" value="REC"/>
    <property type="match status" value="1"/>
</dbReference>
<protein>
    <recommendedName>
        <fullName evidence="2">histidine kinase</fullName>
        <ecNumber evidence="2">2.7.13.3</ecNumber>
    </recommendedName>
</protein>
<evidence type="ECO:0000256" key="2">
    <source>
        <dbReference type="ARBA" id="ARBA00012438"/>
    </source>
</evidence>
<dbReference type="STRING" id="1440762.Y882_10230"/>
<dbReference type="InterPro" id="IPR001789">
    <property type="entry name" value="Sig_transdc_resp-reg_receiver"/>
</dbReference>
<evidence type="ECO:0000259" key="8">
    <source>
        <dbReference type="PROSITE" id="PS50113"/>
    </source>
</evidence>
<dbReference type="InterPro" id="IPR000014">
    <property type="entry name" value="PAS"/>
</dbReference>
<dbReference type="Pfam" id="PF02518">
    <property type="entry name" value="HATPase_c"/>
    <property type="match status" value="1"/>
</dbReference>
<feature type="modified residue" description="4-aspartylphosphate" evidence="4">
    <location>
        <position position="574"/>
    </location>
</feature>
<dbReference type="SUPFAM" id="SSF52172">
    <property type="entry name" value="CheY-like"/>
    <property type="match status" value="1"/>
</dbReference>
<dbReference type="InterPro" id="IPR036890">
    <property type="entry name" value="HATPase_C_sf"/>
</dbReference>
<dbReference type="InterPro" id="IPR036097">
    <property type="entry name" value="HisK_dim/P_sf"/>
</dbReference>
<dbReference type="AlphaFoldDB" id="A0A0G9H7U5"/>
<feature type="domain" description="PAS" evidence="7">
    <location>
        <begin position="133"/>
        <end position="190"/>
    </location>
</feature>
<feature type="domain" description="PAC" evidence="8">
    <location>
        <begin position="208"/>
        <end position="260"/>
    </location>
</feature>
<evidence type="ECO:0000256" key="4">
    <source>
        <dbReference type="PROSITE-ProRule" id="PRU00169"/>
    </source>
</evidence>
<dbReference type="NCBIfam" id="TIGR00229">
    <property type="entry name" value="sensory_box"/>
    <property type="match status" value="2"/>
</dbReference>
<dbReference type="InterPro" id="IPR000700">
    <property type="entry name" value="PAS-assoc_C"/>
</dbReference>
<dbReference type="Pfam" id="PF13426">
    <property type="entry name" value="PAS_9"/>
    <property type="match status" value="2"/>
</dbReference>
<dbReference type="EC" id="2.7.13.3" evidence="2"/>
<dbReference type="InterPro" id="IPR005467">
    <property type="entry name" value="His_kinase_dom"/>
</dbReference>
<dbReference type="Proteomes" id="UP000035481">
    <property type="component" value="Unassembled WGS sequence"/>
</dbReference>
<evidence type="ECO:0000259" key="7">
    <source>
        <dbReference type="PROSITE" id="PS50112"/>
    </source>
</evidence>
<dbReference type="SUPFAM" id="SSF55785">
    <property type="entry name" value="PYP-like sensor domain (PAS domain)"/>
    <property type="match status" value="2"/>
</dbReference>
<dbReference type="CDD" id="cd00130">
    <property type="entry name" value="PAS"/>
    <property type="match status" value="2"/>
</dbReference>
<organism evidence="9 10">
    <name type="scientific">Dyella japonica DSM 16301</name>
    <dbReference type="NCBI Taxonomy" id="1440762"/>
    <lineage>
        <taxon>Bacteria</taxon>
        <taxon>Pseudomonadati</taxon>
        <taxon>Pseudomonadota</taxon>
        <taxon>Gammaproteobacteria</taxon>
        <taxon>Lysobacterales</taxon>
        <taxon>Rhodanobacteraceae</taxon>
        <taxon>Dyella</taxon>
    </lineage>
</organism>
<dbReference type="InterPro" id="IPR004358">
    <property type="entry name" value="Sig_transdc_His_kin-like_C"/>
</dbReference>
<dbReference type="Pfam" id="PF00072">
    <property type="entry name" value="Response_reg"/>
    <property type="match status" value="1"/>
</dbReference>
<dbReference type="InterPro" id="IPR035965">
    <property type="entry name" value="PAS-like_dom_sf"/>
</dbReference>
<reference evidence="9 10" key="1">
    <citation type="journal article" date="2015" name="Antonie Van Leeuwenhoek">
        <title>A phylogenomic and molecular marker based taxonomic framework for the order Xanthomonadales: proposal to transfer the families Algiphilaceae and Solimonadaceae to the order Nevskiales ord. nov. and to create a new family within the order Xanthomonadales, the family Rhodanobacteraceae fam. nov., containing the genus Rhodanobacter and its closest relatives.</title>
        <authorList>
            <person name="Naushad S."/>
            <person name="Adeolu M."/>
            <person name="Wong S."/>
            <person name="Sohail M."/>
            <person name="Schellhorn H.E."/>
            <person name="Gupta R.S."/>
        </authorList>
    </citation>
    <scope>NUCLEOTIDE SEQUENCE [LARGE SCALE GENOMIC DNA]</scope>
    <source>
        <strain evidence="9 10">DSM 16301</strain>
    </source>
</reference>
<dbReference type="SMART" id="SM00388">
    <property type="entry name" value="HisKA"/>
    <property type="match status" value="1"/>
</dbReference>
<gene>
    <name evidence="9" type="ORF">Y882_10230</name>
</gene>